<dbReference type="PANTHER" id="PTHR46122:SF2">
    <property type="entry name" value="F-BOX_KELCH-REPEAT PROTEIN SKIP11"/>
    <property type="match status" value="1"/>
</dbReference>
<evidence type="ECO:0000256" key="1">
    <source>
        <dbReference type="ARBA" id="ARBA00022441"/>
    </source>
</evidence>
<gene>
    <name evidence="7 8" type="primary">LOC116199863</name>
    <name evidence="4" type="ORF">CDL15_Pgr024314</name>
</gene>
<dbReference type="Proteomes" id="UP000197138">
    <property type="component" value="Unassembled WGS sequence"/>
</dbReference>
<dbReference type="FunFam" id="2.120.10.80:FF:000007">
    <property type="entry name" value="F-box/kelch-repeat protein SKIP11"/>
    <property type="match status" value="1"/>
</dbReference>
<reference evidence="5" key="1">
    <citation type="journal article" date="2017" name="Plant J.">
        <title>The pomegranate (Punica granatum L.) genome and the genomics of punicalagin biosynthesis.</title>
        <authorList>
            <person name="Qin G."/>
            <person name="Xu C."/>
            <person name="Ming R."/>
            <person name="Tang H."/>
            <person name="Guyot R."/>
            <person name="Kramer E.M."/>
            <person name="Hu Y."/>
            <person name="Yi X."/>
            <person name="Qi Y."/>
            <person name="Xu X."/>
            <person name="Gao Z."/>
            <person name="Pan H."/>
            <person name="Jian J."/>
            <person name="Tian Y."/>
            <person name="Yue Z."/>
            <person name="Xu Y."/>
        </authorList>
    </citation>
    <scope>NUCLEOTIDE SEQUENCE [LARGE SCALE GENOMIC DNA]</scope>
    <source>
        <strain evidence="5">cv. Dabenzi</strain>
    </source>
</reference>
<dbReference type="GeneID" id="116199863"/>
<accession>A0A218XY43</accession>
<reference evidence="4" key="2">
    <citation type="submission" date="2017-06" db="EMBL/GenBank/DDBJ databases">
        <title>The pomegranate genome and the genomics of punicalagin biosynthesis.</title>
        <authorList>
            <person name="Xu C."/>
        </authorList>
    </citation>
    <scope>NUCLEOTIDE SEQUENCE [LARGE SCALE GENOMIC DNA]</scope>
    <source>
        <tissue evidence="4">Fresh leaf</tissue>
    </source>
</reference>
<reference evidence="6" key="3">
    <citation type="journal article" date="2020" name="Plant Biotechnol. J.">
        <title>The pomegranate (Punica granatum L.) draft genome dissects genetic divergence between soft- and hard-seeded cultivars.</title>
        <authorList>
            <person name="Luo X."/>
            <person name="Li H."/>
            <person name="Wu Z."/>
            <person name="Yao W."/>
            <person name="Zhao P."/>
            <person name="Cao D."/>
            <person name="Yu H."/>
            <person name="Li K."/>
            <person name="Poudel K."/>
            <person name="Zhao D."/>
            <person name="Zhang F."/>
            <person name="Xia X."/>
            <person name="Chen L."/>
            <person name="Wang Q."/>
            <person name="Jing D."/>
            <person name="Cao S."/>
        </authorList>
    </citation>
    <scope>NUCLEOTIDE SEQUENCE [LARGE SCALE GENOMIC DNA]</scope>
</reference>
<evidence type="ECO:0000313" key="5">
    <source>
        <dbReference type="Proteomes" id="UP000197138"/>
    </source>
</evidence>
<dbReference type="OrthoDB" id="191037at2759"/>
<dbReference type="Gene3D" id="2.120.10.80">
    <property type="entry name" value="Kelch-type beta propeller"/>
    <property type="match status" value="1"/>
</dbReference>
<proteinExistence type="predicted"/>
<dbReference type="SUPFAM" id="SSF117281">
    <property type="entry name" value="Kelch motif"/>
    <property type="match status" value="1"/>
</dbReference>
<name>A0A218XY43_PUNGR</name>
<feature type="compositionally biased region" description="Basic and acidic residues" evidence="3">
    <location>
        <begin position="48"/>
        <end position="66"/>
    </location>
</feature>
<evidence type="ECO:0000313" key="4">
    <source>
        <dbReference type="EMBL" id="OWM89566.1"/>
    </source>
</evidence>
<dbReference type="RefSeq" id="XP_031386286.1">
    <property type="nucleotide sequence ID" value="XM_031530426.1"/>
</dbReference>
<dbReference type="GO" id="GO:0005634">
    <property type="term" value="C:nucleus"/>
    <property type="evidence" value="ECO:0007669"/>
    <property type="project" value="TreeGrafter"/>
</dbReference>
<dbReference type="AlphaFoldDB" id="A0A218XY43"/>
<evidence type="ECO:0000313" key="6">
    <source>
        <dbReference type="Proteomes" id="UP000515151"/>
    </source>
</evidence>
<dbReference type="PANTHER" id="PTHR46122">
    <property type="entry name" value="GALACTOSE OXIDASE/KELCH REPEAT PROTEIN-RELATED"/>
    <property type="match status" value="1"/>
</dbReference>
<evidence type="ECO:0000313" key="8">
    <source>
        <dbReference type="RefSeq" id="XP_031386287.1"/>
    </source>
</evidence>
<dbReference type="Pfam" id="PF01344">
    <property type="entry name" value="Kelch_1"/>
    <property type="match status" value="2"/>
</dbReference>
<dbReference type="InterPro" id="IPR006652">
    <property type="entry name" value="Kelch_1"/>
</dbReference>
<reference evidence="7 8" key="4">
    <citation type="submission" date="2025-04" db="UniProtKB">
        <authorList>
            <consortium name="RefSeq"/>
        </authorList>
    </citation>
    <scope>IDENTIFICATION</scope>
    <source>
        <tissue evidence="7 8">Leaf</tissue>
    </source>
</reference>
<keyword evidence="2" id="KW-0677">Repeat</keyword>
<evidence type="ECO:0000256" key="2">
    <source>
        <dbReference type="ARBA" id="ARBA00022737"/>
    </source>
</evidence>
<sequence length="437" mass="48759">MLEGRSCVVPRVFSSSCQQESSWGCMSYRLGLDIGNSKRPLEIDSEDDQHQRKATRLIDLESRPQEGDDLQEGSDDQRQSPDSHSLIPGIDRDNAISCLIRCSRSDYGSIASLNKSFRSLISSGELYKLRKQNGVIEHWIYFSCHLVEWEAFDPVRVRWMRLPRMIENEYVIFPDRESLAVGTELLVFTRDVMTNSYVIYKYSILTNSWTSGMKMNVPRCLFGSASLGEIAIIAGGRDSQGNTLRSAEMYNSETQVWEQLPDMHEPRNMCSGVFMDGKFYVIGGMGGNESNKSRVLTCGEEFDLKTRTWTKIPNMSPARGGGADTPAAAEAPPLVAVVNNELYAADYADMEVRKYDKQRKAWFTVGRLPERAASMNGWGLAFRACGDSLIVIGGPRTAGEGIIEVNAWAPAAGPPQWNLLGRKRSSNFVYNCAVMGC</sequence>
<dbReference type="RefSeq" id="XP_031386287.1">
    <property type="nucleotide sequence ID" value="XM_031530427.1"/>
</dbReference>
<organism evidence="4 5">
    <name type="scientific">Punica granatum</name>
    <name type="common">Pomegranate</name>
    <dbReference type="NCBI Taxonomy" id="22663"/>
    <lineage>
        <taxon>Eukaryota</taxon>
        <taxon>Viridiplantae</taxon>
        <taxon>Streptophyta</taxon>
        <taxon>Embryophyta</taxon>
        <taxon>Tracheophyta</taxon>
        <taxon>Spermatophyta</taxon>
        <taxon>Magnoliopsida</taxon>
        <taxon>eudicotyledons</taxon>
        <taxon>Gunneridae</taxon>
        <taxon>Pentapetalae</taxon>
        <taxon>rosids</taxon>
        <taxon>malvids</taxon>
        <taxon>Myrtales</taxon>
        <taxon>Lythraceae</taxon>
        <taxon>Punica</taxon>
    </lineage>
</organism>
<evidence type="ECO:0000313" key="7">
    <source>
        <dbReference type="RefSeq" id="XP_031386286.1"/>
    </source>
</evidence>
<dbReference type="InterPro" id="IPR015915">
    <property type="entry name" value="Kelch-typ_b-propeller"/>
</dbReference>
<keyword evidence="1" id="KW-0880">Kelch repeat</keyword>
<protein>
    <submittedName>
        <fullName evidence="7 8">F-box/kelch-repeat protein SKIP11-like</fullName>
    </submittedName>
</protein>
<dbReference type="SMART" id="SM00612">
    <property type="entry name" value="Kelch"/>
    <property type="match status" value="3"/>
</dbReference>
<dbReference type="CDD" id="cd22152">
    <property type="entry name" value="F-box_AtAFR-like"/>
    <property type="match status" value="1"/>
</dbReference>
<keyword evidence="6" id="KW-1185">Reference proteome</keyword>
<feature type="region of interest" description="Disordered" evidence="3">
    <location>
        <begin position="40"/>
        <end position="89"/>
    </location>
</feature>
<dbReference type="Proteomes" id="UP000515151">
    <property type="component" value="Chromosome 3"/>
</dbReference>
<dbReference type="InterPro" id="IPR052439">
    <property type="entry name" value="F-box/Kelch-repeat"/>
</dbReference>
<evidence type="ECO:0000256" key="3">
    <source>
        <dbReference type="SAM" id="MobiDB-lite"/>
    </source>
</evidence>
<dbReference type="EMBL" id="MTKT01000666">
    <property type="protein sequence ID" value="OWM89566.1"/>
    <property type="molecule type" value="Genomic_DNA"/>
</dbReference>